<name>A0ABV0P365_9TELE</name>
<proteinExistence type="predicted"/>
<sequence length="142" mass="15838">HILSFVGGEKNPWQAVSRLGMSPHLCHHRLVPWLAGDLPWCKIVSHVTEENEELVIIVWPQVGMMIDNPMIAAGSTQCDIATMLPRDTNNDPLANHAMASPSPFGEIKPSFIHVDVFMVSFHGIQLKDSVEIDVAFYVIQKK</sequence>
<evidence type="ECO:0000313" key="2">
    <source>
        <dbReference type="Proteomes" id="UP001476798"/>
    </source>
</evidence>
<evidence type="ECO:0000313" key="1">
    <source>
        <dbReference type="EMBL" id="MEQ2177581.1"/>
    </source>
</evidence>
<keyword evidence="2" id="KW-1185">Reference proteome</keyword>
<reference evidence="1 2" key="1">
    <citation type="submission" date="2021-06" db="EMBL/GenBank/DDBJ databases">
        <authorList>
            <person name="Palmer J.M."/>
        </authorList>
    </citation>
    <scope>NUCLEOTIDE SEQUENCE [LARGE SCALE GENOMIC DNA]</scope>
    <source>
        <strain evidence="1 2">GA_2019</strain>
        <tissue evidence="1">Muscle</tissue>
    </source>
</reference>
<feature type="non-terminal residue" evidence="1">
    <location>
        <position position="1"/>
    </location>
</feature>
<comment type="caution">
    <text evidence="1">The sequence shown here is derived from an EMBL/GenBank/DDBJ whole genome shotgun (WGS) entry which is preliminary data.</text>
</comment>
<dbReference type="Proteomes" id="UP001476798">
    <property type="component" value="Unassembled WGS sequence"/>
</dbReference>
<protein>
    <submittedName>
        <fullName evidence="1">Uncharacterized protein</fullName>
    </submittedName>
</protein>
<accession>A0ABV0P365</accession>
<dbReference type="EMBL" id="JAHRIO010060191">
    <property type="protein sequence ID" value="MEQ2177581.1"/>
    <property type="molecule type" value="Genomic_DNA"/>
</dbReference>
<organism evidence="1 2">
    <name type="scientific">Goodea atripinnis</name>
    <dbReference type="NCBI Taxonomy" id="208336"/>
    <lineage>
        <taxon>Eukaryota</taxon>
        <taxon>Metazoa</taxon>
        <taxon>Chordata</taxon>
        <taxon>Craniata</taxon>
        <taxon>Vertebrata</taxon>
        <taxon>Euteleostomi</taxon>
        <taxon>Actinopterygii</taxon>
        <taxon>Neopterygii</taxon>
        <taxon>Teleostei</taxon>
        <taxon>Neoteleostei</taxon>
        <taxon>Acanthomorphata</taxon>
        <taxon>Ovalentaria</taxon>
        <taxon>Atherinomorphae</taxon>
        <taxon>Cyprinodontiformes</taxon>
        <taxon>Goodeidae</taxon>
        <taxon>Goodea</taxon>
    </lineage>
</organism>
<gene>
    <name evidence="1" type="ORF">GOODEAATRI_005014</name>
</gene>